<comment type="caution">
    <text evidence="1">The sequence shown here is derived from an EMBL/GenBank/DDBJ whole genome shotgun (WGS) entry which is preliminary data.</text>
</comment>
<dbReference type="EMBL" id="BAABFB010000065">
    <property type="protein sequence ID" value="GAA4485959.1"/>
    <property type="molecule type" value="Genomic_DNA"/>
</dbReference>
<evidence type="ECO:0000313" key="1">
    <source>
        <dbReference type="EMBL" id="GAA4485959.1"/>
    </source>
</evidence>
<proteinExistence type="predicted"/>
<reference evidence="2" key="1">
    <citation type="journal article" date="2019" name="Int. J. Syst. Evol. Microbiol.">
        <title>The Global Catalogue of Microorganisms (GCM) 10K type strain sequencing project: providing services to taxonomists for standard genome sequencing and annotation.</title>
        <authorList>
            <consortium name="The Broad Institute Genomics Platform"/>
            <consortium name="The Broad Institute Genome Sequencing Center for Infectious Disease"/>
            <person name="Wu L."/>
            <person name="Ma J."/>
        </authorList>
    </citation>
    <scope>NUCLEOTIDE SEQUENCE [LARGE SCALE GENOMIC DNA]</scope>
    <source>
        <strain evidence="2">JCM 32206</strain>
    </source>
</reference>
<dbReference type="Proteomes" id="UP001501183">
    <property type="component" value="Unassembled WGS sequence"/>
</dbReference>
<accession>A0ABP8PDN6</accession>
<sequence length="72" mass="7543">MAEIEIAIASTHGEALAWSAAPHTVTDAYGHLTGRRFNGAEAVIGACAAVHLSCSAQWAVTFATDLWLHGTH</sequence>
<keyword evidence="2" id="KW-1185">Reference proteome</keyword>
<gene>
    <name evidence="1" type="ORF">GCM10023094_41560</name>
</gene>
<evidence type="ECO:0000313" key="2">
    <source>
        <dbReference type="Proteomes" id="UP001501183"/>
    </source>
</evidence>
<protein>
    <submittedName>
        <fullName evidence="1">Uncharacterized protein</fullName>
    </submittedName>
</protein>
<organism evidence="1 2">
    <name type="scientific">Rhodococcus olei</name>
    <dbReference type="NCBI Taxonomy" id="2161675"/>
    <lineage>
        <taxon>Bacteria</taxon>
        <taxon>Bacillati</taxon>
        <taxon>Actinomycetota</taxon>
        <taxon>Actinomycetes</taxon>
        <taxon>Mycobacteriales</taxon>
        <taxon>Nocardiaceae</taxon>
        <taxon>Rhodococcus</taxon>
    </lineage>
</organism>
<dbReference type="RefSeq" id="WP_345349610.1">
    <property type="nucleotide sequence ID" value="NZ_BAABFB010000065.1"/>
</dbReference>
<name>A0ABP8PDN6_9NOCA</name>